<dbReference type="EMBL" id="UINC01115918">
    <property type="protein sequence ID" value="SVC87294.1"/>
    <property type="molecule type" value="Genomic_DNA"/>
</dbReference>
<proteinExistence type="predicted"/>
<dbReference type="Pfam" id="PF00106">
    <property type="entry name" value="adh_short"/>
    <property type="match status" value="1"/>
</dbReference>
<dbReference type="Gene3D" id="3.40.50.720">
    <property type="entry name" value="NAD(P)-binding Rossmann-like Domain"/>
    <property type="match status" value="1"/>
</dbReference>
<feature type="non-terminal residue" evidence="1">
    <location>
        <position position="67"/>
    </location>
</feature>
<accession>A0A382QP70</accession>
<sequence>MKPMKTALITGSGKNIGKAMALRLAKDGLNLVIHGGSDRDACEQTAHEAESLGVRTHITIGDLSKRT</sequence>
<protein>
    <submittedName>
        <fullName evidence="1">Uncharacterized protein</fullName>
    </submittedName>
</protein>
<dbReference type="SUPFAM" id="SSF51735">
    <property type="entry name" value="NAD(P)-binding Rossmann-fold domains"/>
    <property type="match status" value="1"/>
</dbReference>
<evidence type="ECO:0000313" key="1">
    <source>
        <dbReference type="EMBL" id="SVC87294.1"/>
    </source>
</evidence>
<organism evidence="1">
    <name type="scientific">marine metagenome</name>
    <dbReference type="NCBI Taxonomy" id="408172"/>
    <lineage>
        <taxon>unclassified sequences</taxon>
        <taxon>metagenomes</taxon>
        <taxon>ecological metagenomes</taxon>
    </lineage>
</organism>
<dbReference type="AlphaFoldDB" id="A0A382QP70"/>
<dbReference type="InterPro" id="IPR036291">
    <property type="entry name" value="NAD(P)-bd_dom_sf"/>
</dbReference>
<dbReference type="InterPro" id="IPR002347">
    <property type="entry name" value="SDR_fam"/>
</dbReference>
<reference evidence="1" key="1">
    <citation type="submission" date="2018-05" db="EMBL/GenBank/DDBJ databases">
        <authorList>
            <person name="Lanie J.A."/>
            <person name="Ng W.-L."/>
            <person name="Kazmierczak K.M."/>
            <person name="Andrzejewski T.M."/>
            <person name="Davidsen T.M."/>
            <person name="Wayne K.J."/>
            <person name="Tettelin H."/>
            <person name="Glass J.I."/>
            <person name="Rusch D."/>
            <person name="Podicherti R."/>
            <person name="Tsui H.-C.T."/>
            <person name="Winkler M.E."/>
        </authorList>
    </citation>
    <scope>NUCLEOTIDE SEQUENCE</scope>
</reference>
<name>A0A382QP70_9ZZZZ</name>
<gene>
    <name evidence="1" type="ORF">METZ01_LOCUS340148</name>
</gene>